<geneLocation type="mitochondrion" evidence="1"/>
<evidence type="ECO:0000313" key="1">
    <source>
        <dbReference type="EMBL" id="ALO20712.1"/>
    </source>
</evidence>
<keyword evidence="1" id="KW-0496">Mitochondrion</keyword>
<reference evidence="1" key="1">
    <citation type="journal article" date="2015" name="PeerJ">
        <title>Phylogenetic analysis of higher-level relationships within Hydroidolina (Cnidaria: Hydrozoa) using mitochondrial genome data and insight into their mitochondrial transcription.</title>
        <authorList>
            <person name="Kayal E."/>
            <person name="Bentlage B."/>
            <person name="Cartwright P."/>
            <person name="Yanagihara A.A."/>
            <person name="Lindsay D.J."/>
            <person name="Hopcroft R.R."/>
            <person name="Collins A.G."/>
        </authorList>
    </citation>
    <scope>NUCLEOTIDE SEQUENCE</scope>
</reference>
<dbReference type="AlphaFoldDB" id="A0A0S2IB10"/>
<protein>
    <submittedName>
        <fullName evidence="1">Uncharacterized protein</fullName>
    </submittedName>
</protein>
<gene>
    <name evidence="1" type="primary">orf314</name>
</gene>
<organism evidence="1">
    <name type="scientific">Liriope tetraphylla</name>
    <dbReference type="NCBI Taxonomy" id="37524"/>
    <lineage>
        <taxon>Eukaryota</taxon>
        <taxon>Metazoa</taxon>
        <taxon>Cnidaria</taxon>
        <taxon>Hydrozoa</taxon>
        <taxon>Trachylinae</taxon>
        <taxon>Limnomedusae</taxon>
        <taxon>Geryoniidae</taxon>
        <taxon>Liriope</taxon>
    </lineage>
</organism>
<sequence>MKKTSIIIYNPNINDTQLFEPYLNNLKKISNHRLVYFWVDIRTEEKQSFNIQKGLLTKLSSLEIKNIVINLVNSVRKVQENYSINTSIRKININYRIL</sequence>
<proteinExistence type="predicted"/>
<accession>A0A0S2IB10</accession>
<dbReference type="EMBL" id="KT809327">
    <property type="protein sequence ID" value="ALO20712.1"/>
    <property type="molecule type" value="Genomic_DNA"/>
</dbReference>
<name>A0A0S2IB10_9CNID</name>